<sequence>MGITLVIFDDAHVSGNLNQHFDTSDGSVTSKHRAEQEARKRSAMGDDIKRLNAQQLQITAEINRLTELVKDYKAYKTFLDRLAPEAYRNAVQRRREIKLLTKERAKAEAKKLLISKSPTMGKSHINHIYLTKISI</sequence>
<organism evidence="3 4">
    <name type="scientific">Paragonimus westermani</name>
    <dbReference type="NCBI Taxonomy" id="34504"/>
    <lineage>
        <taxon>Eukaryota</taxon>
        <taxon>Metazoa</taxon>
        <taxon>Spiralia</taxon>
        <taxon>Lophotrochozoa</taxon>
        <taxon>Platyhelminthes</taxon>
        <taxon>Trematoda</taxon>
        <taxon>Digenea</taxon>
        <taxon>Plagiorchiida</taxon>
        <taxon>Troglotremata</taxon>
        <taxon>Troglotrematidae</taxon>
        <taxon>Paragonimus</taxon>
    </lineage>
</organism>
<protein>
    <recommendedName>
        <fullName evidence="2">DUF4200 domain-containing protein</fullName>
    </recommendedName>
</protein>
<dbReference type="InterPro" id="IPR025252">
    <property type="entry name" value="DUF4200"/>
</dbReference>
<keyword evidence="4" id="KW-1185">Reference proteome</keyword>
<dbReference type="Proteomes" id="UP000324629">
    <property type="component" value="Unassembled WGS sequence"/>
</dbReference>
<evidence type="ECO:0000313" key="4">
    <source>
        <dbReference type="Proteomes" id="UP000324629"/>
    </source>
</evidence>
<evidence type="ECO:0000259" key="2">
    <source>
        <dbReference type="Pfam" id="PF13863"/>
    </source>
</evidence>
<dbReference type="AlphaFoldDB" id="A0A5J4NDX0"/>
<evidence type="ECO:0000256" key="1">
    <source>
        <dbReference type="SAM" id="Coils"/>
    </source>
</evidence>
<dbReference type="EMBL" id="QNGE01003629">
    <property type="protein sequence ID" value="KAA3673806.1"/>
    <property type="molecule type" value="Genomic_DNA"/>
</dbReference>
<reference evidence="3 4" key="1">
    <citation type="journal article" date="2019" name="Gigascience">
        <title>Whole-genome sequence of the oriental lung fluke Paragonimus westermani.</title>
        <authorList>
            <person name="Oey H."/>
            <person name="Zakrzewski M."/>
            <person name="Narain K."/>
            <person name="Devi K.R."/>
            <person name="Agatsuma T."/>
            <person name="Nawaratna S."/>
            <person name="Gobert G.N."/>
            <person name="Jones M.K."/>
            <person name="Ragan M.A."/>
            <person name="McManus D.P."/>
            <person name="Krause L."/>
        </authorList>
    </citation>
    <scope>NUCLEOTIDE SEQUENCE [LARGE SCALE GENOMIC DNA]</scope>
    <source>
        <strain evidence="3 4">IND2009</strain>
    </source>
</reference>
<dbReference type="Pfam" id="PF13863">
    <property type="entry name" value="DUF4200"/>
    <property type="match status" value="1"/>
</dbReference>
<proteinExistence type="predicted"/>
<comment type="caution">
    <text evidence="3">The sequence shown here is derived from an EMBL/GenBank/DDBJ whole genome shotgun (WGS) entry which is preliminary data.</text>
</comment>
<accession>A0A5J4NDX0</accession>
<gene>
    <name evidence="3" type="ORF">DEA37_0014719</name>
</gene>
<feature type="domain" description="DUF4200" evidence="2">
    <location>
        <begin position="29"/>
        <end position="84"/>
    </location>
</feature>
<feature type="coiled-coil region" evidence="1">
    <location>
        <begin position="48"/>
        <end position="110"/>
    </location>
</feature>
<keyword evidence="1" id="KW-0175">Coiled coil</keyword>
<evidence type="ECO:0000313" key="3">
    <source>
        <dbReference type="EMBL" id="KAA3673806.1"/>
    </source>
</evidence>
<name>A0A5J4NDX0_9TREM</name>